<dbReference type="Proteomes" id="UP000266234">
    <property type="component" value="Unassembled WGS sequence"/>
</dbReference>
<feature type="compositionally biased region" description="Low complexity" evidence="1">
    <location>
        <begin position="124"/>
        <end position="139"/>
    </location>
</feature>
<dbReference type="STRING" id="694270.A0A395SZU9"/>
<reference evidence="2 3" key="1">
    <citation type="journal article" date="2018" name="PLoS Pathog.">
        <title>Evolution of structural diversity of trichothecenes, a family of toxins produced by plant pathogenic and entomopathogenic fungi.</title>
        <authorList>
            <person name="Proctor R.H."/>
            <person name="McCormick S.P."/>
            <person name="Kim H.S."/>
            <person name="Cardoza R.E."/>
            <person name="Stanley A.M."/>
            <person name="Lindo L."/>
            <person name="Kelly A."/>
            <person name="Brown D.W."/>
            <person name="Lee T."/>
            <person name="Vaughan M.M."/>
            <person name="Alexander N.J."/>
            <person name="Busman M."/>
            <person name="Gutierrez S."/>
        </authorList>
    </citation>
    <scope>NUCLEOTIDE SEQUENCE [LARGE SCALE GENOMIC DNA]</scope>
    <source>
        <strain evidence="2 3">NRRL 20695</strain>
    </source>
</reference>
<feature type="region of interest" description="Disordered" evidence="1">
    <location>
        <begin position="1"/>
        <end position="30"/>
    </location>
</feature>
<feature type="region of interest" description="Disordered" evidence="1">
    <location>
        <begin position="122"/>
        <end position="143"/>
    </location>
</feature>
<keyword evidence="3" id="KW-1185">Reference proteome</keyword>
<proteinExistence type="predicted"/>
<accession>A0A395SZU9</accession>
<evidence type="ECO:0000313" key="3">
    <source>
        <dbReference type="Proteomes" id="UP000266234"/>
    </source>
</evidence>
<feature type="compositionally biased region" description="Low complexity" evidence="1">
    <location>
        <begin position="8"/>
        <end position="30"/>
    </location>
</feature>
<dbReference type="PANTHER" id="PTHR47256:SF1">
    <property type="entry name" value="ZN(II)2CYS6 TRANSCRIPTION FACTOR (EUROFUNG)"/>
    <property type="match status" value="1"/>
</dbReference>
<gene>
    <name evidence="2" type="ORF">FLONG3_3925</name>
</gene>
<dbReference type="AlphaFoldDB" id="A0A395SZU9"/>
<dbReference type="PANTHER" id="PTHR47256">
    <property type="entry name" value="ZN(II)2CYS6 TRANSCRIPTION FACTOR (EUROFUNG)-RELATED"/>
    <property type="match status" value="1"/>
</dbReference>
<name>A0A395SZU9_9HYPO</name>
<dbReference type="OrthoDB" id="10261408at2759"/>
<organism evidence="2 3">
    <name type="scientific">Fusarium longipes</name>
    <dbReference type="NCBI Taxonomy" id="694270"/>
    <lineage>
        <taxon>Eukaryota</taxon>
        <taxon>Fungi</taxon>
        <taxon>Dikarya</taxon>
        <taxon>Ascomycota</taxon>
        <taxon>Pezizomycotina</taxon>
        <taxon>Sordariomycetes</taxon>
        <taxon>Hypocreomycetidae</taxon>
        <taxon>Hypocreales</taxon>
        <taxon>Nectriaceae</taxon>
        <taxon>Fusarium</taxon>
    </lineage>
</organism>
<dbReference type="CDD" id="cd12148">
    <property type="entry name" value="fungal_TF_MHR"/>
    <property type="match status" value="1"/>
</dbReference>
<sequence length="657" mass="73359">MAPQKLRPLLPAQPSPLSTPSSSSPGSQPLPIRVRTVVYVPACEPCRKRKKKVRDTNLLPLLPRLCYVAKGATEVGQSVQHVPDELDKVVYLDSDASAIVDLLTTLPYPDALEIFHKLRETPKDSGTSTTTETHLRSTTWPSAQTQSLTRSLLPSNLAEQELMVRHPIAYPVMLPMSISDLPLEELTSRRPGMTATQVLRDITTPTSPDMMATDDDEESGDDALLEFCKGLPHLTNLHVEYLQKVDLTLWMDLPIPNETAVRVIALYLNNDYPVLPLFHADLFLRDLHLNQPYFCSALLISALLGWACDELGLDYLRRGLELGQKMGILNVEPGTQADWLAGYPDWTRAASYAAWGAYNLASMVSLHFRMVTVETAPSIPMPGDVDDYSAIQDDRLHISHVNGEIFKASCKLWMVFGIIVRSYNREMNMPDQTATVEFAEEIYRQLLVWADELPLELVRRPGSCHGVHMLHIYLHAITTDLFRPLLQSDLSSAPLRTFKANNATPQTVYHASIRQMKRLLLSHRSDMGPEVLSIFWQSCVIYVANAVIHSGDDQEERQFYVNLCLTGLQELFLSYRVSGEIVKAIAGMAIKNGVMDKDQVFNIRRQLEETAGRYEMDTLAVGNWVIDLDLAVTDSTGARGGKLAGDFDQMGGTQGDN</sequence>
<evidence type="ECO:0000313" key="2">
    <source>
        <dbReference type="EMBL" id="RGP77968.1"/>
    </source>
</evidence>
<evidence type="ECO:0000256" key="1">
    <source>
        <dbReference type="SAM" id="MobiDB-lite"/>
    </source>
</evidence>
<dbReference type="InterPro" id="IPR053187">
    <property type="entry name" value="Notoamide_regulator"/>
</dbReference>
<comment type="caution">
    <text evidence="2">The sequence shown here is derived from an EMBL/GenBank/DDBJ whole genome shotgun (WGS) entry which is preliminary data.</text>
</comment>
<protein>
    <submittedName>
        <fullName evidence="2">Nitrate assimilation regulatory nira</fullName>
    </submittedName>
</protein>
<dbReference type="EMBL" id="PXOG01000081">
    <property type="protein sequence ID" value="RGP77968.1"/>
    <property type="molecule type" value="Genomic_DNA"/>
</dbReference>